<reference evidence="3" key="2">
    <citation type="submission" date="2025-08" db="UniProtKB">
        <authorList>
            <consortium name="EnsemblFungi"/>
        </authorList>
    </citation>
    <scope>IDENTIFICATION</scope>
    <source>
        <strain evidence="3">4287 / CBS 123668 / FGSC 9935 / NRRL 34936</strain>
    </source>
</reference>
<accession>A0A0D2X8L6</accession>
<dbReference type="SMART" id="SM01320">
    <property type="entry name" value="TRP_N"/>
    <property type="match status" value="1"/>
</dbReference>
<name>A0A0D2X8L6_FUSOF</name>
<dbReference type="InterPro" id="IPR032800">
    <property type="entry name" value="TRP_N"/>
</dbReference>
<evidence type="ECO:0000256" key="1">
    <source>
        <dbReference type="SAM" id="MobiDB-lite"/>
    </source>
</evidence>
<dbReference type="Proteomes" id="UP000002489">
    <property type="component" value="Unassembled WGS sequence"/>
</dbReference>
<evidence type="ECO:0000313" key="3">
    <source>
        <dbReference type="EnsemblFungi" id="FOXG_00225P0"/>
    </source>
</evidence>
<evidence type="ECO:0000313" key="4">
    <source>
        <dbReference type="Proteomes" id="UP000002489"/>
    </source>
</evidence>
<feature type="region of interest" description="Disordered" evidence="1">
    <location>
        <begin position="62"/>
        <end position="82"/>
    </location>
</feature>
<evidence type="ECO:0000259" key="2">
    <source>
        <dbReference type="SMART" id="SM01320"/>
    </source>
</evidence>
<proteinExistence type="predicted"/>
<organism evidence="3 4">
    <name type="scientific">Fusarium oxysporum (strain Fo5176)</name>
    <name type="common">Fusarium vascular wilt</name>
    <dbReference type="NCBI Taxonomy" id="660025"/>
    <lineage>
        <taxon>Eukaryota</taxon>
        <taxon>Fungi</taxon>
        <taxon>Dikarya</taxon>
        <taxon>Ascomycota</taxon>
        <taxon>Pezizomycotina</taxon>
        <taxon>Sordariomycetes</taxon>
        <taxon>Hypocreomycetidae</taxon>
        <taxon>Hypocreales</taxon>
        <taxon>Nectriaceae</taxon>
        <taxon>Fusarium</taxon>
        <taxon>Fusarium oxysporum species complex</taxon>
    </lineage>
</organism>
<dbReference type="EnsemblFungi" id="FOXG_00225T0">
    <property type="protein sequence ID" value="FOXG_00225P0"/>
    <property type="gene ID" value="FOXG_00225"/>
</dbReference>
<dbReference type="STRING" id="426428.A0A0D2X8L6"/>
<feature type="region of interest" description="Disordered" evidence="1">
    <location>
        <begin position="187"/>
        <end position="211"/>
    </location>
</feature>
<protein>
    <recommendedName>
        <fullName evidence="2">ML-like domain-containing protein</fullName>
    </recommendedName>
</protein>
<reference evidence="4" key="1">
    <citation type="journal article" date="2012" name="Mol. Plant Microbe Interact.">
        <title>A highly conserved effector in Fusarium oxysporum is required for full virulence on Arabidopsis.</title>
        <authorList>
            <person name="Thatcher L.F."/>
            <person name="Gardiner D.M."/>
            <person name="Kazan K."/>
            <person name="Manners J."/>
        </authorList>
    </citation>
    <scope>NUCLEOTIDE SEQUENCE [LARGE SCALE GENOMIC DNA]</scope>
    <source>
        <strain evidence="4">Fo5176</strain>
    </source>
</reference>
<feature type="domain" description="ML-like" evidence="2">
    <location>
        <begin position="131"/>
        <end position="238"/>
    </location>
</feature>
<sequence>MTPLANFNSLGYFSFLDSLNLEAMQLGLTSQQLVDCSQDCRPYSHHRGLIQDLPRRRHVARSSRSPISGSAPAAFAPVDSSGHSRNQCYSTTMTQAVPRQRAWLPRYSTISRLSKSLLVALLIAMHAISPAHAVRIPFTNCLSDAYRLHEPTRLQWVPLYADAVFDTENEKHNLRVIVWGNVTGARTTSALPPPDDPSWKDASDINGQNRRNSPEEGWLQHCYDLLPQGSLLDICSVQQRQI</sequence>
<dbReference type="AlphaFoldDB" id="A0A0D2X8L6"/>